<dbReference type="GO" id="GO:0008270">
    <property type="term" value="F:zinc ion binding"/>
    <property type="evidence" value="ECO:0007669"/>
    <property type="project" value="InterPro"/>
</dbReference>
<evidence type="ECO:0000256" key="4">
    <source>
        <dbReference type="ARBA" id="ARBA00023163"/>
    </source>
</evidence>
<dbReference type="SMART" id="SM00066">
    <property type="entry name" value="GAL4"/>
    <property type="match status" value="1"/>
</dbReference>
<organism evidence="8 9">
    <name type="scientific">Aspergillus sydowii CBS 593.65</name>
    <dbReference type="NCBI Taxonomy" id="1036612"/>
    <lineage>
        <taxon>Eukaryota</taxon>
        <taxon>Fungi</taxon>
        <taxon>Dikarya</taxon>
        <taxon>Ascomycota</taxon>
        <taxon>Pezizomycotina</taxon>
        <taxon>Eurotiomycetes</taxon>
        <taxon>Eurotiomycetidae</taxon>
        <taxon>Eurotiales</taxon>
        <taxon>Aspergillaceae</taxon>
        <taxon>Aspergillus</taxon>
        <taxon>Aspergillus subgen. Nidulantes</taxon>
    </lineage>
</organism>
<reference evidence="9" key="1">
    <citation type="journal article" date="2017" name="Genome Biol.">
        <title>Comparative genomics reveals high biological diversity and specific adaptations in the industrially and medically important fungal genus Aspergillus.</title>
        <authorList>
            <person name="de Vries R.P."/>
            <person name="Riley R."/>
            <person name="Wiebenga A."/>
            <person name="Aguilar-Osorio G."/>
            <person name="Amillis S."/>
            <person name="Uchima C.A."/>
            <person name="Anderluh G."/>
            <person name="Asadollahi M."/>
            <person name="Askin M."/>
            <person name="Barry K."/>
            <person name="Battaglia E."/>
            <person name="Bayram O."/>
            <person name="Benocci T."/>
            <person name="Braus-Stromeyer S.A."/>
            <person name="Caldana C."/>
            <person name="Canovas D."/>
            <person name="Cerqueira G.C."/>
            <person name="Chen F."/>
            <person name="Chen W."/>
            <person name="Choi C."/>
            <person name="Clum A."/>
            <person name="Dos Santos R.A."/>
            <person name="Damasio A.R."/>
            <person name="Diallinas G."/>
            <person name="Emri T."/>
            <person name="Fekete E."/>
            <person name="Flipphi M."/>
            <person name="Freyberg S."/>
            <person name="Gallo A."/>
            <person name="Gournas C."/>
            <person name="Habgood R."/>
            <person name="Hainaut M."/>
            <person name="Harispe M.L."/>
            <person name="Henrissat B."/>
            <person name="Hilden K.S."/>
            <person name="Hope R."/>
            <person name="Hossain A."/>
            <person name="Karabika E."/>
            <person name="Karaffa L."/>
            <person name="Karanyi Z."/>
            <person name="Krasevec N."/>
            <person name="Kuo A."/>
            <person name="Kusch H."/>
            <person name="LaButti K."/>
            <person name="Lagendijk E.L."/>
            <person name="Lapidus A."/>
            <person name="Levasseur A."/>
            <person name="Lindquist E."/>
            <person name="Lipzen A."/>
            <person name="Logrieco A.F."/>
            <person name="MacCabe A."/>
            <person name="Maekelae M.R."/>
            <person name="Malavazi I."/>
            <person name="Melin P."/>
            <person name="Meyer V."/>
            <person name="Mielnichuk N."/>
            <person name="Miskei M."/>
            <person name="Molnar A.P."/>
            <person name="Mule G."/>
            <person name="Ngan C.Y."/>
            <person name="Orejas M."/>
            <person name="Orosz E."/>
            <person name="Ouedraogo J.P."/>
            <person name="Overkamp K.M."/>
            <person name="Park H.-S."/>
            <person name="Perrone G."/>
            <person name="Piumi F."/>
            <person name="Punt P.J."/>
            <person name="Ram A.F."/>
            <person name="Ramon A."/>
            <person name="Rauscher S."/>
            <person name="Record E."/>
            <person name="Riano-Pachon D.M."/>
            <person name="Robert V."/>
            <person name="Roehrig J."/>
            <person name="Ruller R."/>
            <person name="Salamov A."/>
            <person name="Salih N.S."/>
            <person name="Samson R.A."/>
            <person name="Sandor E."/>
            <person name="Sanguinetti M."/>
            <person name="Schuetze T."/>
            <person name="Sepcic K."/>
            <person name="Shelest E."/>
            <person name="Sherlock G."/>
            <person name="Sophianopoulou V."/>
            <person name="Squina F.M."/>
            <person name="Sun H."/>
            <person name="Susca A."/>
            <person name="Todd R.B."/>
            <person name="Tsang A."/>
            <person name="Unkles S.E."/>
            <person name="van de Wiele N."/>
            <person name="van Rossen-Uffink D."/>
            <person name="Oliveira J.V."/>
            <person name="Vesth T.C."/>
            <person name="Visser J."/>
            <person name="Yu J.-H."/>
            <person name="Zhou M."/>
            <person name="Andersen M.R."/>
            <person name="Archer D.B."/>
            <person name="Baker S.E."/>
            <person name="Benoit I."/>
            <person name="Brakhage A.A."/>
            <person name="Braus G.H."/>
            <person name="Fischer R."/>
            <person name="Frisvad J.C."/>
            <person name="Goldman G.H."/>
            <person name="Houbraken J."/>
            <person name="Oakley B."/>
            <person name="Pocsi I."/>
            <person name="Scazzocchio C."/>
            <person name="Seiboth B."/>
            <person name="vanKuyk P.A."/>
            <person name="Wortman J."/>
            <person name="Dyer P.S."/>
            <person name="Grigoriev I.V."/>
        </authorList>
    </citation>
    <scope>NUCLEOTIDE SEQUENCE [LARGE SCALE GENOMIC DNA]</scope>
    <source>
        <strain evidence="9">CBS 593.65</strain>
    </source>
</reference>
<dbReference type="RefSeq" id="XP_040698464.1">
    <property type="nucleotide sequence ID" value="XM_040852856.1"/>
</dbReference>
<evidence type="ECO:0000313" key="8">
    <source>
        <dbReference type="EMBL" id="OJJ54658.1"/>
    </source>
</evidence>
<keyword evidence="5" id="KW-0539">Nucleus</keyword>
<keyword evidence="9" id="KW-1185">Reference proteome</keyword>
<dbReference type="OrthoDB" id="3266505at2759"/>
<dbReference type="PROSITE" id="PS00463">
    <property type="entry name" value="ZN2_CY6_FUNGAL_1"/>
    <property type="match status" value="1"/>
</dbReference>
<keyword evidence="4" id="KW-0804">Transcription</keyword>
<gene>
    <name evidence="8" type="ORF">ASPSYDRAFT_93569</name>
</gene>
<feature type="domain" description="Zn(2)-C6 fungal-type" evidence="7">
    <location>
        <begin position="12"/>
        <end position="41"/>
    </location>
</feature>
<evidence type="ECO:0000259" key="7">
    <source>
        <dbReference type="PROSITE" id="PS50048"/>
    </source>
</evidence>
<dbReference type="Pfam" id="PF00172">
    <property type="entry name" value="Zn_clus"/>
    <property type="match status" value="1"/>
</dbReference>
<dbReference type="SUPFAM" id="SSF57701">
    <property type="entry name" value="Zn2/Cys6 DNA-binding domain"/>
    <property type="match status" value="1"/>
</dbReference>
<proteinExistence type="predicted"/>
<feature type="compositionally biased region" description="Polar residues" evidence="6">
    <location>
        <begin position="92"/>
        <end position="104"/>
    </location>
</feature>
<dbReference type="CDD" id="cd12148">
    <property type="entry name" value="fungal_TF_MHR"/>
    <property type="match status" value="1"/>
</dbReference>
<dbReference type="InterPro" id="IPR051127">
    <property type="entry name" value="Fungal_SecMet_Regulators"/>
</dbReference>
<protein>
    <recommendedName>
        <fullName evidence="7">Zn(2)-C6 fungal-type domain-containing protein</fullName>
    </recommendedName>
</protein>
<dbReference type="PANTHER" id="PTHR47424:SF6">
    <property type="entry name" value="PROLINE UTILIZATION TRANS-ACTIVATOR"/>
    <property type="match status" value="1"/>
</dbReference>
<dbReference type="PANTHER" id="PTHR47424">
    <property type="entry name" value="REGULATORY PROTEIN GAL4"/>
    <property type="match status" value="1"/>
</dbReference>
<evidence type="ECO:0000256" key="6">
    <source>
        <dbReference type="SAM" id="MobiDB-lite"/>
    </source>
</evidence>
<dbReference type="GO" id="GO:0000981">
    <property type="term" value="F:DNA-binding transcription factor activity, RNA polymerase II-specific"/>
    <property type="evidence" value="ECO:0007669"/>
    <property type="project" value="InterPro"/>
</dbReference>
<evidence type="ECO:0000256" key="3">
    <source>
        <dbReference type="ARBA" id="ARBA00023125"/>
    </source>
</evidence>
<dbReference type="Gene3D" id="4.10.240.10">
    <property type="entry name" value="Zn(2)-C6 fungal-type DNA-binding domain"/>
    <property type="match status" value="1"/>
</dbReference>
<dbReference type="EMBL" id="KV878594">
    <property type="protein sequence ID" value="OJJ54658.1"/>
    <property type="molecule type" value="Genomic_DNA"/>
</dbReference>
<dbReference type="InterPro" id="IPR036864">
    <property type="entry name" value="Zn2-C6_fun-type_DNA-bd_sf"/>
</dbReference>
<accession>A0A1L9T5H7</accession>
<evidence type="ECO:0000256" key="2">
    <source>
        <dbReference type="ARBA" id="ARBA00023015"/>
    </source>
</evidence>
<dbReference type="GeneID" id="63768929"/>
<name>A0A1L9T5H7_9EURO</name>
<evidence type="ECO:0000256" key="1">
    <source>
        <dbReference type="ARBA" id="ARBA00022723"/>
    </source>
</evidence>
<dbReference type="STRING" id="1036612.A0A1L9T5H7"/>
<feature type="region of interest" description="Disordered" evidence="6">
    <location>
        <begin position="65"/>
        <end position="112"/>
    </location>
</feature>
<dbReference type="AlphaFoldDB" id="A0A1L9T5H7"/>
<evidence type="ECO:0000313" key="9">
    <source>
        <dbReference type="Proteomes" id="UP000184356"/>
    </source>
</evidence>
<dbReference type="CDD" id="cd00067">
    <property type="entry name" value="GAL4"/>
    <property type="match status" value="1"/>
</dbReference>
<evidence type="ECO:0000256" key="5">
    <source>
        <dbReference type="ARBA" id="ARBA00023242"/>
    </source>
</evidence>
<dbReference type="GO" id="GO:0006351">
    <property type="term" value="P:DNA-templated transcription"/>
    <property type="evidence" value="ECO:0007669"/>
    <property type="project" value="InterPro"/>
</dbReference>
<keyword evidence="3" id="KW-0238">DNA-binding</keyword>
<dbReference type="Proteomes" id="UP000184356">
    <property type="component" value="Unassembled WGS sequence"/>
</dbReference>
<dbReference type="SMART" id="SM00906">
    <property type="entry name" value="Fungal_trans"/>
    <property type="match status" value="1"/>
</dbReference>
<feature type="region of interest" description="Disordered" evidence="6">
    <location>
        <begin position="141"/>
        <end position="164"/>
    </location>
</feature>
<dbReference type="PROSITE" id="PS50048">
    <property type="entry name" value="ZN2_CY6_FUNGAL_2"/>
    <property type="match status" value="1"/>
</dbReference>
<dbReference type="GO" id="GO:0003677">
    <property type="term" value="F:DNA binding"/>
    <property type="evidence" value="ECO:0007669"/>
    <property type="project" value="UniProtKB-KW"/>
</dbReference>
<keyword evidence="1" id="KW-0479">Metal-binding</keyword>
<feature type="compositionally biased region" description="Basic and acidic residues" evidence="6">
    <location>
        <begin position="65"/>
        <end position="75"/>
    </location>
</feature>
<keyword evidence="2" id="KW-0805">Transcription regulation</keyword>
<sequence length="674" mass="74545">MNAREAARTRIACTACRERKIKCSGEQPCRYCTRRELKCVVPENSKRKLYSVAYVQELERRALDQERAEGRRESGRGAPIVSGQAEGAEPASGTQLDGDNSEINGTGKPVSGEHFPIATDLVMSSSSAFSSHIKAISVAPSMESRAAGRSKKKTSENAYGLPLPRGGRVGAPSINDWPTEEEARALVRSIADSIGQIQHLFDPRSFSDRLSAIYDRGDTMVWENDASTAEILMVFAVGKLLQGHLDGDESFPGFDYFTEALKYTSSLCYIHAAGELGVEVMGLIAFYLQCADRKDDAYIYAGMGLRIAILMGLHREGGTSRTRSERIHCNRLWWTIYMQERRLAAATGNPPGIQDEAIHVHYPDDFPGFIHPAALNVNISIAKVTGQILQVIYGHEAQTEGSFIKGVQGILISLHDISSSIQHELQLDFSGQPLTVTRTNATLYLMLYQAIMLATRPTLLYLAGKAVKGQGDQELPFQPLHQFVTTCVDAAQRSLAILRALRHQQLLANFGFFDLDAVFSVSFVFVLAGTIYPGKASYNRDINLTLDLLDHLSLHGNRAACNRRADVLQMCDQLGIAREQGAVPLGAGHHAQSDIGHPMSREHLTASPIQRERTIENTTPIYFSEPALQWVNDIDELLLQQDPHDFYSLYCNDGFPLAGTVETDWEALERQLFR</sequence>
<dbReference type="VEuPathDB" id="FungiDB:ASPSYDRAFT_93569"/>
<dbReference type="InterPro" id="IPR007219">
    <property type="entry name" value="XnlR_reg_dom"/>
</dbReference>
<dbReference type="InterPro" id="IPR001138">
    <property type="entry name" value="Zn2Cys6_DnaBD"/>
</dbReference>
<dbReference type="Pfam" id="PF04082">
    <property type="entry name" value="Fungal_trans"/>
    <property type="match status" value="1"/>
</dbReference>